<reference evidence="10" key="1">
    <citation type="submission" date="2014-01" db="EMBL/GenBank/DDBJ databases">
        <title>The Genome Sequence of Anopheles melas CM1001059_A (V2).</title>
        <authorList>
            <consortium name="The Broad Institute Genomics Platform"/>
            <person name="Neafsey D.E."/>
            <person name="Besansky N."/>
            <person name="Howell P."/>
            <person name="Walton C."/>
            <person name="Young S.K."/>
            <person name="Zeng Q."/>
            <person name="Gargeya S."/>
            <person name="Fitzgerald M."/>
            <person name="Haas B."/>
            <person name="Abouelleil A."/>
            <person name="Allen A.W."/>
            <person name="Alvarado L."/>
            <person name="Arachchi H.M."/>
            <person name="Berlin A.M."/>
            <person name="Chapman S.B."/>
            <person name="Gainer-Dewar J."/>
            <person name="Goldberg J."/>
            <person name="Griggs A."/>
            <person name="Gujja S."/>
            <person name="Hansen M."/>
            <person name="Howarth C."/>
            <person name="Imamovic A."/>
            <person name="Ireland A."/>
            <person name="Larimer J."/>
            <person name="McCowan C."/>
            <person name="Murphy C."/>
            <person name="Pearson M."/>
            <person name="Poon T.W."/>
            <person name="Priest M."/>
            <person name="Roberts A."/>
            <person name="Saif S."/>
            <person name="Shea T."/>
            <person name="Sisk P."/>
            <person name="Sykes S."/>
            <person name="Wortman J."/>
            <person name="Nusbaum C."/>
            <person name="Birren B."/>
        </authorList>
    </citation>
    <scope>NUCLEOTIDE SEQUENCE [LARGE SCALE GENOMIC DNA]</scope>
    <source>
        <strain evidence="10">CM1001059</strain>
    </source>
</reference>
<feature type="transmembrane region" description="Helical" evidence="8">
    <location>
        <begin position="63"/>
        <end position="83"/>
    </location>
</feature>
<dbReference type="InterPro" id="IPR023271">
    <property type="entry name" value="Aquaporin-like"/>
</dbReference>
<sequence length="282" mass="30214">MADESLHVPDTSIDFHIVQLFERLEAMRKEPGQKLSRSLQGRINMHTELRSLELWRSITCESLASFFYVFIVCGAAAGAGVGASVSSVLLATALSSGFSMIALTQCFLHISGAHVNPAVSIGMLVSRQISPLRALLYIVAQSGGSIAGAALLYGVTVPGYQGNLQAAVSHSSSLAAWERFGVEFILTFIVVLAYLISTSSFKKYFGSSAIAIGAAYSACSFVSVRSNEKCLPRVGSNCAFGMTSISHTHTQLGGPRGKHHCCNPASNPRDRSTVYFPFYDRS</sequence>
<dbReference type="SUPFAM" id="SSF81338">
    <property type="entry name" value="Aquaporin-like"/>
    <property type="match status" value="1"/>
</dbReference>
<comment type="subcellular location">
    <subcellularLocation>
        <location evidence="1">Membrane</location>
        <topology evidence="1">Multi-pass membrane protein</topology>
    </subcellularLocation>
</comment>
<dbReference type="PRINTS" id="PR00783">
    <property type="entry name" value="MINTRINSICP"/>
</dbReference>
<dbReference type="InterPro" id="IPR034294">
    <property type="entry name" value="Aquaporin_transptr"/>
</dbReference>
<keyword evidence="5 8" id="KW-1133">Transmembrane helix</keyword>
<dbReference type="STRING" id="34690.A0A182TUN2"/>
<evidence type="ECO:0000256" key="3">
    <source>
        <dbReference type="ARBA" id="ARBA00022448"/>
    </source>
</evidence>
<proteinExistence type="inferred from homology"/>
<dbReference type="InterPro" id="IPR000425">
    <property type="entry name" value="MIP"/>
</dbReference>
<dbReference type="GO" id="GO:0005886">
    <property type="term" value="C:plasma membrane"/>
    <property type="evidence" value="ECO:0007669"/>
    <property type="project" value="TreeGrafter"/>
</dbReference>
<keyword evidence="3 7" id="KW-0813">Transport</keyword>
<evidence type="ECO:0000256" key="8">
    <source>
        <dbReference type="SAM" id="Phobius"/>
    </source>
</evidence>
<feature type="transmembrane region" description="Helical" evidence="8">
    <location>
        <begin position="89"/>
        <end position="113"/>
    </location>
</feature>
<feature type="transmembrane region" description="Helical" evidence="8">
    <location>
        <begin position="134"/>
        <end position="156"/>
    </location>
</feature>
<keyword evidence="4 7" id="KW-0812">Transmembrane</keyword>
<evidence type="ECO:0000256" key="6">
    <source>
        <dbReference type="ARBA" id="ARBA00023136"/>
    </source>
</evidence>
<evidence type="ECO:0000256" key="1">
    <source>
        <dbReference type="ARBA" id="ARBA00004141"/>
    </source>
</evidence>
<accession>A0A182TUN2</accession>
<protein>
    <submittedName>
        <fullName evidence="9">Uncharacterized protein</fullName>
    </submittedName>
</protein>
<organism evidence="9 10">
    <name type="scientific">Anopheles melas</name>
    <dbReference type="NCBI Taxonomy" id="34690"/>
    <lineage>
        <taxon>Eukaryota</taxon>
        <taxon>Metazoa</taxon>
        <taxon>Ecdysozoa</taxon>
        <taxon>Arthropoda</taxon>
        <taxon>Hexapoda</taxon>
        <taxon>Insecta</taxon>
        <taxon>Pterygota</taxon>
        <taxon>Neoptera</taxon>
        <taxon>Endopterygota</taxon>
        <taxon>Diptera</taxon>
        <taxon>Nematocera</taxon>
        <taxon>Culicoidea</taxon>
        <taxon>Culicidae</taxon>
        <taxon>Anophelinae</taxon>
        <taxon>Anopheles</taxon>
    </lineage>
</organism>
<evidence type="ECO:0000313" key="10">
    <source>
        <dbReference type="Proteomes" id="UP000075902"/>
    </source>
</evidence>
<dbReference type="EnsemblMetazoa" id="AMEC008608-RA">
    <property type="protein sequence ID" value="AMEC008608-PA"/>
    <property type="gene ID" value="AMEC008608"/>
</dbReference>
<evidence type="ECO:0000256" key="5">
    <source>
        <dbReference type="ARBA" id="ARBA00022989"/>
    </source>
</evidence>
<name>A0A182TUN2_9DIPT</name>
<evidence type="ECO:0000256" key="4">
    <source>
        <dbReference type="ARBA" id="ARBA00022692"/>
    </source>
</evidence>
<dbReference type="AlphaFoldDB" id="A0A182TUN2"/>
<keyword evidence="10" id="KW-1185">Reference proteome</keyword>
<feature type="transmembrane region" description="Helical" evidence="8">
    <location>
        <begin position="176"/>
        <end position="197"/>
    </location>
</feature>
<evidence type="ECO:0000256" key="2">
    <source>
        <dbReference type="ARBA" id="ARBA00006175"/>
    </source>
</evidence>
<dbReference type="InterPro" id="IPR022357">
    <property type="entry name" value="MIP_CS"/>
</dbReference>
<dbReference type="Proteomes" id="UP000075902">
    <property type="component" value="Unassembled WGS sequence"/>
</dbReference>
<dbReference type="Pfam" id="PF00230">
    <property type="entry name" value="MIP"/>
    <property type="match status" value="1"/>
</dbReference>
<dbReference type="GO" id="GO:0015250">
    <property type="term" value="F:water channel activity"/>
    <property type="evidence" value="ECO:0007669"/>
    <property type="project" value="TreeGrafter"/>
</dbReference>
<dbReference type="VEuPathDB" id="VectorBase:AMEC008608"/>
<dbReference type="Gene3D" id="1.20.1080.10">
    <property type="entry name" value="Glycerol uptake facilitator protein"/>
    <property type="match status" value="1"/>
</dbReference>
<keyword evidence="6 8" id="KW-0472">Membrane</keyword>
<reference evidence="9" key="2">
    <citation type="submission" date="2020-05" db="UniProtKB">
        <authorList>
            <consortium name="EnsemblMetazoa"/>
        </authorList>
    </citation>
    <scope>IDENTIFICATION</scope>
    <source>
        <strain evidence="9">CM1001059</strain>
    </source>
</reference>
<dbReference type="PROSITE" id="PS00221">
    <property type="entry name" value="MIP"/>
    <property type="match status" value="1"/>
</dbReference>
<evidence type="ECO:0000256" key="7">
    <source>
        <dbReference type="RuleBase" id="RU000477"/>
    </source>
</evidence>
<dbReference type="PANTHER" id="PTHR19139:SF268">
    <property type="entry name" value="NEUROGENIC PROTEIN BIG BRAIN"/>
    <property type="match status" value="1"/>
</dbReference>
<comment type="similarity">
    <text evidence="2 7">Belongs to the MIP/aquaporin (TC 1.A.8) family.</text>
</comment>
<dbReference type="PANTHER" id="PTHR19139">
    <property type="entry name" value="AQUAPORIN TRANSPORTER"/>
    <property type="match status" value="1"/>
</dbReference>
<evidence type="ECO:0000313" key="9">
    <source>
        <dbReference type="EnsemblMetazoa" id="AMEC008608-PA"/>
    </source>
</evidence>